<dbReference type="PROSITE" id="PS00571">
    <property type="entry name" value="AMIDASES"/>
    <property type="match status" value="1"/>
</dbReference>
<evidence type="ECO:0000259" key="1">
    <source>
        <dbReference type="Pfam" id="PF01425"/>
    </source>
</evidence>
<dbReference type="Pfam" id="PF01425">
    <property type="entry name" value="Amidase"/>
    <property type="match status" value="1"/>
</dbReference>
<keyword evidence="3" id="KW-1185">Reference proteome</keyword>
<dbReference type="Gene3D" id="3.90.1300.10">
    <property type="entry name" value="Amidase signature (AS) domain"/>
    <property type="match status" value="1"/>
</dbReference>
<feature type="domain" description="Amidase" evidence="1">
    <location>
        <begin position="2"/>
        <end position="374"/>
    </location>
</feature>
<dbReference type="Proteomes" id="UP001596353">
    <property type="component" value="Unassembled WGS sequence"/>
</dbReference>
<accession>A0ABW2B9K5</accession>
<protein>
    <submittedName>
        <fullName evidence="2">Amidase family protein</fullName>
    </submittedName>
</protein>
<name>A0ABW2B9K5_9RHOB</name>
<dbReference type="InterPro" id="IPR000120">
    <property type="entry name" value="Amidase"/>
</dbReference>
<gene>
    <name evidence="2" type="ORF">ACFQFQ_27475</name>
</gene>
<dbReference type="InterPro" id="IPR036928">
    <property type="entry name" value="AS_sf"/>
</dbReference>
<dbReference type="InterPro" id="IPR020556">
    <property type="entry name" value="Amidase_CS"/>
</dbReference>
<dbReference type="PANTHER" id="PTHR11895:SF151">
    <property type="entry name" value="GLUTAMYL-TRNA(GLN) AMIDOTRANSFERASE SUBUNIT A"/>
    <property type="match status" value="1"/>
</dbReference>
<evidence type="ECO:0000313" key="2">
    <source>
        <dbReference type="EMBL" id="MFC6762430.1"/>
    </source>
</evidence>
<comment type="caution">
    <text evidence="2">The sequence shown here is derived from an EMBL/GenBank/DDBJ whole genome shotgun (WGS) entry which is preliminary data.</text>
</comment>
<proteinExistence type="predicted"/>
<dbReference type="SUPFAM" id="SSF75304">
    <property type="entry name" value="Amidase signature (AS) enzymes"/>
    <property type="match status" value="1"/>
</dbReference>
<dbReference type="PANTHER" id="PTHR11895">
    <property type="entry name" value="TRANSAMIDASE"/>
    <property type="match status" value="1"/>
</dbReference>
<organism evidence="2 3">
    <name type="scientific">Sulfitobacter porphyrae</name>
    <dbReference type="NCBI Taxonomy" id="1246864"/>
    <lineage>
        <taxon>Bacteria</taxon>
        <taxon>Pseudomonadati</taxon>
        <taxon>Pseudomonadota</taxon>
        <taxon>Alphaproteobacteria</taxon>
        <taxon>Rhodobacterales</taxon>
        <taxon>Roseobacteraceae</taxon>
        <taxon>Sulfitobacter</taxon>
    </lineage>
</organism>
<dbReference type="InterPro" id="IPR023631">
    <property type="entry name" value="Amidase_dom"/>
</dbReference>
<evidence type="ECO:0000313" key="3">
    <source>
        <dbReference type="Proteomes" id="UP001596353"/>
    </source>
</evidence>
<reference evidence="3" key="1">
    <citation type="journal article" date="2019" name="Int. J. Syst. Evol. Microbiol.">
        <title>The Global Catalogue of Microorganisms (GCM) 10K type strain sequencing project: providing services to taxonomists for standard genome sequencing and annotation.</title>
        <authorList>
            <consortium name="The Broad Institute Genomics Platform"/>
            <consortium name="The Broad Institute Genome Sequencing Center for Infectious Disease"/>
            <person name="Wu L."/>
            <person name="Ma J."/>
        </authorList>
    </citation>
    <scope>NUCLEOTIDE SEQUENCE [LARGE SCALE GENOMIC DNA]</scope>
    <source>
        <strain evidence="3">CCUG 66188</strain>
    </source>
</reference>
<dbReference type="EMBL" id="JBHSWG010000004">
    <property type="protein sequence ID" value="MFC6762430.1"/>
    <property type="molecule type" value="Genomic_DNA"/>
</dbReference>
<sequence>MKDNIDVAGFATTGGSPALKEYRPGSDAPAVTALREAGAIVACKLNMHELAFGITSDNGCFGRVFNPFDSNRTAGGSSGGSGAAVARGIVPAALGTDTGGSVRIPASFCGVAGFRPSTGRYPGGGVLPLSQTRDTVGVLAATVADICEVDAVLSGSQVPLPELPDRPLRLGLPADALPGFCAPVEEAFRAALFDLAAGAIIDLIDLPELGLGAMEAELGFPVALTEAAETWRRLCPDKLGCELAEFVPRLGDPAVREAFHSMLQDDDDLLRRYEAFRHKGRSDLQRRVQGYYDRFDIDAMVMPTAVVQPPRWEEAEMMQVKGIERPTFFTVVHNTTLATLIGVPSLSLPAGVDRDGLPVGLMIEGPAGADLSVLAWGTAIEEKLRETRAVLKHRPCRFANQAGIS</sequence>